<protein>
    <submittedName>
        <fullName evidence="2">NR LBD domain-containing protein</fullName>
    </submittedName>
</protein>
<dbReference type="WBParaSite" id="SMUV_0001079001-mRNA-1">
    <property type="protein sequence ID" value="SMUV_0001079001-mRNA-1"/>
    <property type="gene ID" value="SMUV_0001079001"/>
</dbReference>
<evidence type="ECO:0000313" key="2">
    <source>
        <dbReference type="WBParaSite" id="SMUV_0001079001-mRNA-1"/>
    </source>
</evidence>
<name>A0A0N5B0I8_9BILA</name>
<dbReference type="Proteomes" id="UP000046393">
    <property type="component" value="Unplaced"/>
</dbReference>
<keyword evidence="1" id="KW-1185">Reference proteome</keyword>
<proteinExistence type="predicted"/>
<evidence type="ECO:0000313" key="1">
    <source>
        <dbReference type="Proteomes" id="UP000046393"/>
    </source>
</evidence>
<dbReference type="AlphaFoldDB" id="A0A0N5B0I8"/>
<organism evidence="1 2">
    <name type="scientific">Syphacia muris</name>
    <dbReference type="NCBI Taxonomy" id="451379"/>
    <lineage>
        <taxon>Eukaryota</taxon>
        <taxon>Metazoa</taxon>
        <taxon>Ecdysozoa</taxon>
        <taxon>Nematoda</taxon>
        <taxon>Chromadorea</taxon>
        <taxon>Rhabditida</taxon>
        <taxon>Spirurina</taxon>
        <taxon>Oxyuridomorpha</taxon>
        <taxon>Oxyuroidea</taxon>
        <taxon>Oxyuridae</taxon>
        <taxon>Syphacia</taxon>
    </lineage>
</organism>
<sequence length="62" mass="7220">MYFLDSVRLLRRKSALVESSVIGKTGSLTPDERDEIKILARRLLCYLDQKPLRFSHILTLSR</sequence>
<accession>A0A0N5B0I8</accession>
<reference evidence="2" key="1">
    <citation type="submission" date="2017-02" db="UniProtKB">
        <authorList>
            <consortium name="WormBaseParasite"/>
        </authorList>
    </citation>
    <scope>IDENTIFICATION</scope>
</reference>